<dbReference type="PANTHER" id="PTHR35908:SF1">
    <property type="entry name" value="CONSERVED PROTEIN"/>
    <property type="match status" value="1"/>
</dbReference>
<organism evidence="2 3">
    <name type="scientific">Streptomyces flavotricini</name>
    <dbReference type="NCBI Taxonomy" id="66888"/>
    <lineage>
        <taxon>Bacteria</taxon>
        <taxon>Bacillati</taxon>
        <taxon>Actinomycetota</taxon>
        <taxon>Actinomycetes</taxon>
        <taxon>Kitasatosporales</taxon>
        <taxon>Streptomycetaceae</taxon>
        <taxon>Streptomyces</taxon>
    </lineage>
</organism>
<dbReference type="EMBL" id="JAINUL010000001">
    <property type="protein sequence ID" value="MCC0093610.1"/>
    <property type="molecule type" value="Genomic_DNA"/>
</dbReference>
<comment type="caution">
    <text evidence="2">The sequence shown here is derived from an EMBL/GenBank/DDBJ whole genome shotgun (WGS) entry which is preliminary data.</text>
</comment>
<feature type="domain" description="Glyoxalase-like" evidence="1">
    <location>
        <begin position="9"/>
        <end position="127"/>
    </location>
</feature>
<evidence type="ECO:0000313" key="3">
    <source>
        <dbReference type="Proteomes" id="UP001520654"/>
    </source>
</evidence>
<dbReference type="SUPFAM" id="SSF54593">
    <property type="entry name" value="Glyoxalase/Bleomycin resistance protein/Dihydroxybiphenyl dioxygenase"/>
    <property type="match status" value="1"/>
</dbReference>
<reference evidence="2 3" key="1">
    <citation type="submission" date="2021-08" db="EMBL/GenBank/DDBJ databases">
        <title>Genomic Architecture of Streptomyces flavotricini NGL1 and Streptomyces erythrochromogenes HMS4 With Differential Plant Beneficial attributes and laccase production capabilities.</title>
        <authorList>
            <person name="Salwan R."/>
            <person name="Kaur R."/>
            <person name="Sharma V."/>
        </authorList>
    </citation>
    <scope>NUCLEOTIDE SEQUENCE [LARGE SCALE GENOMIC DNA]</scope>
    <source>
        <strain evidence="2 3">NGL1</strain>
    </source>
</reference>
<dbReference type="PANTHER" id="PTHR35908">
    <property type="entry name" value="HYPOTHETICAL FUSION PROTEIN"/>
    <property type="match status" value="1"/>
</dbReference>
<proteinExistence type="predicted"/>
<dbReference type="Gene3D" id="3.10.180.10">
    <property type="entry name" value="2,3-Dihydroxybiphenyl 1,2-Dioxygenase, domain 1"/>
    <property type="match status" value="1"/>
</dbReference>
<name>A0ABS8DXU4_9ACTN</name>
<dbReference type="InterPro" id="IPR029068">
    <property type="entry name" value="Glyas_Bleomycin-R_OHBP_Dase"/>
</dbReference>
<dbReference type="Proteomes" id="UP001520654">
    <property type="component" value="Unassembled WGS sequence"/>
</dbReference>
<sequence length="144" mass="14956">MTVPKTTVLVLDAAEPELLARFYAELLGGTTGPAPGDEELLLVTGRTGVVLGVRRDPDHVPPSWPLPEGSQQAHVHMLVGARHLDEAEREAVALGARPVAAEDDGGAPGSRTTWRRYADPAGHAFVLAAVGEDLAPDGSTGPLG</sequence>
<dbReference type="Pfam" id="PF18029">
    <property type="entry name" value="Glyoxalase_6"/>
    <property type="match status" value="1"/>
</dbReference>
<gene>
    <name evidence="2" type="ORF">K7B10_02140</name>
</gene>
<evidence type="ECO:0000313" key="2">
    <source>
        <dbReference type="EMBL" id="MCC0093610.1"/>
    </source>
</evidence>
<protein>
    <submittedName>
        <fullName evidence="2">VOC family protein</fullName>
    </submittedName>
</protein>
<dbReference type="InterPro" id="IPR041581">
    <property type="entry name" value="Glyoxalase_6"/>
</dbReference>
<evidence type="ECO:0000259" key="1">
    <source>
        <dbReference type="Pfam" id="PF18029"/>
    </source>
</evidence>
<keyword evidence="3" id="KW-1185">Reference proteome</keyword>
<accession>A0ABS8DXU4</accession>
<dbReference type="RefSeq" id="WP_229334251.1">
    <property type="nucleotide sequence ID" value="NZ_JAINUL010000001.1"/>
</dbReference>